<dbReference type="Pfam" id="PF13458">
    <property type="entry name" value="Peripla_BP_6"/>
    <property type="match status" value="1"/>
</dbReference>
<evidence type="ECO:0000313" key="6">
    <source>
        <dbReference type="Proteomes" id="UP000202259"/>
    </source>
</evidence>
<sequence>MNKIIKNFVLLISTAMFSLHAEDKVLFVYQDADLSNHIESSLAIQKGIEVAFSEINNEIAGYKIAFKYLDHRGNVIRSKRNYQKFLADPKALVIYSGIHSPPLIKNRTFINENKALTLIPWAAAGYITRYPSKENWLFRLSVDDSRAGAVIIDYAMEQQQCKNPHLLLEKTPWGDANLTTMSNALKSHGINRHKTTRFSWSIKAKGAAIVLDEIVSAGSDCIVLVSNAVEGAVIVNEMLKLPKEQRLPIVSHWGLTSGNFHEIIPYENRKELALNFIQSCFSFTDAQQSQFSEKVFAQLVAQSKGTITKPADLKSAVGFIHAYDLTKLLIQAIKQIVLTGDIGKDRNAIRLALENIDVPIQGLVKTYRKPFSEFNPLTNINAHEALNPENYCMAKFGENDEILILNE</sequence>
<proteinExistence type="inferred from homology"/>
<feature type="domain" description="Leucine-binding protein" evidence="4">
    <location>
        <begin position="43"/>
        <end position="356"/>
    </location>
</feature>
<evidence type="ECO:0000256" key="2">
    <source>
        <dbReference type="ARBA" id="ARBA00022729"/>
    </source>
</evidence>
<keyword evidence="6" id="KW-1185">Reference proteome</keyword>
<feature type="signal peptide" evidence="3">
    <location>
        <begin position="1"/>
        <end position="21"/>
    </location>
</feature>
<dbReference type="SUPFAM" id="SSF53822">
    <property type="entry name" value="Periplasmic binding protein-like I"/>
    <property type="match status" value="1"/>
</dbReference>
<dbReference type="EMBL" id="CP020465">
    <property type="protein sequence ID" value="ASP46837.1"/>
    <property type="molecule type" value="Genomic_DNA"/>
</dbReference>
<feature type="chain" id="PRO_5013256840" description="Leucine-binding protein domain-containing protein" evidence="3">
    <location>
        <begin position="22"/>
        <end position="407"/>
    </location>
</feature>
<dbReference type="KEGG" id="cber:B5D82_03005"/>
<dbReference type="CDD" id="cd19979">
    <property type="entry name" value="PBP1_ABC_ligand_binding-like"/>
    <property type="match status" value="1"/>
</dbReference>
<dbReference type="RefSeq" id="WP_081149143.1">
    <property type="nucleotide sequence ID" value="NZ_CP020465.1"/>
</dbReference>
<gene>
    <name evidence="5" type="ORF">B5D82_03005</name>
</gene>
<dbReference type="InterPro" id="IPR051010">
    <property type="entry name" value="BCAA_transport"/>
</dbReference>
<reference evidence="5 6" key="1">
    <citation type="submission" date="2017-08" db="EMBL/GenBank/DDBJ databases">
        <title>Complete genome of Colwellia sp. NB097-1, a psychrophile bacterium ioslated from Bering Sea.</title>
        <authorList>
            <person name="Chen X."/>
        </authorList>
    </citation>
    <scope>NUCLEOTIDE SEQUENCE [LARGE SCALE GENOMIC DNA]</scope>
    <source>
        <strain evidence="5 6">NB097-1</strain>
    </source>
</reference>
<accession>A0A222G4J9</accession>
<evidence type="ECO:0000256" key="1">
    <source>
        <dbReference type="ARBA" id="ARBA00010062"/>
    </source>
</evidence>
<dbReference type="AlphaFoldDB" id="A0A222G4J9"/>
<evidence type="ECO:0000313" key="5">
    <source>
        <dbReference type="EMBL" id="ASP46837.1"/>
    </source>
</evidence>
<evidence type="ECO:0000256" key="3">
    <source>
        <dbReference type="SAM" id="SignalP"/>
    </source>
</evidence>
<dbReference type="Proteomes" id="UP000202259">
    <property type="component" value="Chromosome"/>
</dbReference>
<dbReference type="PANTHER" id="PTHR30483">
    <property type="entry name" value="LEUCINE-SPECIFIC-BINDING PROTEIN"/>
    <property type="match status" value="1"/>
</dbReference>
<organism evidence="5 6">
    <name type="scientific">Cognaticolwellia beringensis</name>
    <dbReference type="NCBI Taxonomy" id="1967665"/>
    <lineage>
        <taxon>Bacteria</taxon>
        <taxon>Pseudomonadati</taxon>
        <taxon>Pseudomonadota</taxon>
        <taxon>Gammaproteobacteria</taxon>
        <taxon>Alteromonadales</taxon>
        <taxon>Colwelliaceae</taxon>
        <taxon>Cognaticolwellia</taxon>
    </lineage>
</organism>
<comment type="similarity">
    <text evidence="1">Belongs to the leucine-binding protein family.</text>
</comment>
<dbReference type="Gene3D" id="3.40.50.2300">
    <property type="match status" value="2"/>
</dbReference>
<dbReference type="InterPro" id="IPR028082">
    <property type="entry name" value="Peripla_BP_I"/>
</dbReference>
<name>A0A222G4J9_9GAMM</name>
<evidence type="ECO:0000259" key="4">
    <source>
        <dbReference type="Pfam" id="PF13458"/>
    </source>
</evidence>
<protein>
    <recommendedName>
        <fullName evidence="4">Leucine-binding protein domain-containing protein</fullName>
    </recommendedName>
</protein>
<dbReference type="InterPro" id="IPR028081">
    <property type="entry name" value="Leu-bd"/>
</dbReference>
<keyword evidence="2 3" id="KW-0732">Signal</keyword>
<dbReference type="PANTHER" id="PTHR30483:SF6">
    <property type="entry name" value="PERIPLASMIC BINDING PROTEIN OF ABC TRANSPORTER FOR NATURAL AMINO ACIDS"/>
    <property type="match status" value="1"/>
</dbReference>
<dbReference type="OrthoDB" id="9147078at2"/>